<dbReference type="Gene3D" id="2.130.10.10">
    <property type="entry name" value="YVTN repeat-like/Quinoprotein amine dehydrogenase"/>
    <property type="match status" value="1"/>
</dbReference>
<evidence type="ECO:0000313" key="7">
    <source>
        <dbReference type="EMBL" id="TNV79220.1"/>
    </source>
</evidence>
<dbReference type="PANTHER" id="PTHR19855">
    <property type="entry name" value="WD40 REPEAT PROTEIN 12, 37"/>
    <property type="match status" value="1"/>
</dbReference>
<feature type="repeat" description="WD" evidence="5">
    <location>
        <begin position="360"/>
        <end position="382"/>
    </location>
</feature>
<dbReference type="OrthoDB" id="10261640at2759"/>
<evidence type="ECO:0000256" key="5">
    <source>
        <dbReference type="PROSITE-ProRule" id="PRU00221"/>
    </source>
</evidence>
<keyword evidence="4" id="KW-0539">Nucleus</keyword>
<organism evidence="7 8">
    <name type="scientific">Halteria grandinella</name>
    <dbReference type="NCBI Taxonomy" id="5974"/>
    <lineage>
        <taxon>Eukaryota</taxon>
        <taxon>Sar</taxon>
        <taxon>Alveolata</taxon>
        <taxon>Ciliophora</taxon>
        <taxon>Intramacronucleata</taxon>
        <taxon>Spirotrichea</taxon>
        <taxon>Stichotrichia</taxon>
        <taxon>Sporadotrichida</taxon>
        <taxon>Halteriidae</taxon>
        <taxon>Halteria</taxon>
    </lineage>
</organism>
<dbReference type="InterPro" id="IPR001680">
    <property type="entry name" value="WD40_rpt"/>
</dbReference>
<dbReference type="SMART" id="SM00320">
    <property type="entry name" value="WD40"/>
    <property type="match status" value="4"/>
</dbReference>
<proteinExistence type="predicted"/>
<dbReference type="Pfam" id="PF00400">
    <property type="entry name" value="WD40"/>
    <property type="match status" value="3"/>
</dbReference>
<accession>A0A8J8T2A2</accession>
<comment type="caution">
    <text evidence="7">The sequence shown here is derived from an EMBL/GenBank/DDBJ whole genome shotgun (WGS) entry which is preliminary data.</text>
</comment>
<dbReference type="SUPFAM" id="SSF50978">
    <property type="entry name" value="WD40 repeat-like"/>
    <property type="match status" value="1"/>
</dbReference>
<keyword evidence="3" id="KW-0677">Repeat</keyword>
<evidence type="ECO:0000256" key="3">
    <source>
        <dbReference type="ARBA" id="ARBA00022737"/>
    </source>
</evidence>
<feature type="repeat" description="WD" evidence="5">
    <location>
        <begin position="386"/>
        <end position="428"/>
    </location>
</feature>
<dbReference type="PROSITE" id="PS00678">
    <property type="entry name" value="WD_REPEATS_1"/>
    <property type="match status" value="1"/>
</dbReference>
<dbReference type="Proteomes" id="UP000785679">
    <property type="component" value="Unassembled WGS sequence"/>
</dbReference>
<dbReference type="AlphaFoldDB" id="A0A8J8T2A2"/>
<dbReference type="PROSITE" id="PS50294">
    <property type="entry name" value="WD_REPEATS_REGION"/>
    <property type="match status" value="1"/>
</dbReference>
<dbReference type="GO" id="GO:0005730">
    <property type="term" value="C:nucleolus"/>
    <property type="evidence" value="ECO:0007669"/>
    <property type="project" value="UniProtKB-SubCell"/>
</dbReference>
<dbReference type="InterPro" id="IPR019775">
    <property type="entry name" value="WD40_repeat_CS"/>
</dbReference>
<comment type="subcellular location">
    <subcellularLocation>
        <location evidence="1">Nucleus</location>
        <location evidence="1">Nucleolus</location>
    </subcellularLocation>
</comment>
<dbReference type="InterPro" id="IPR012972">
    <property type="entry name" value="NLE"/>
</dbReference>
<evidence type="ECO:0000256" key="1">
    <source>
        <dbReference type="ARBA" id="ARBA00004604"/>
    </source>
</evidence>
<dbReference type="InterPro" id="IPR015943">
    <property type="entry name" value="WD40/YVTN_repeat-like_dom_sf"/>
</dbReference>
<dbReference type="PRINTS" id="PR00320">
    <property type="entry name" value="GPROTEINBRPT"/>
</dbReference>
<keyword evidence="8" id="KW-1185">Reference proteome</keyword>
<keyword evidence="2 5" id="KW-0853">WD repeat</keyword>
<sequence>MSGAAADQQMTAEVQVVFKTNLPEDFQVPDVQINISASSTAKELTQIVKQMLSEEGKVEEDVLKGKKFNFMIENVFVTGTVQELIDKQGKGGEETIEVYYTFALDKPKPSKSIPQDEWICTVKSLSHILNEKAKTYIVGFFNGDLKVFDKGTHAELYSVKQLHQDNIIEDALFLKNDVLDKKLIVTAGAKPTAELKISELSHSMVGGAKAYQFQTIAQSKDELNGSESFGCLSNNPLNNQFICSSGPIIHQEDGAGVHEQGILIWKLDQNILKKDALPQKLGAPTKRVRTDAVQEISPHAKIHCSGGISSLKWSGPGKIFAGCNDHSLKLVNVERQQIEEILFTQHKVPTALDASKETSLISGHEDGIVRLWDVRSGSSSNYKSQFDSHSKWISQVRFNPTVDNIFLSASYDGTVKLWDLRNAETPLATLKKKEGGESYKVFAVEWNGPSQIVSGGSDSQVSVHTIGKEE</sequence>
<dbReference type="PANTHER" id="PTHR19855:SF11">
    <property type="entry name" value="RIBOSOME BIOGENESIS PROTEIN WDR12"/>
    <property type="match status" value="1"/>
</dbReference>
<dbReference type="EMBL" id="RRYP01009210">
    <property type="protein sequence ID" value="TNV79220.1"/>
    <property type="molecule type" value="Genomic_DNA"/>
</dbReference>
<dbReference type="Pfam" id="PF08154">
    <property type="entry name" value="NLE"/>
    <property type="match status" value="1"/>
</dbReference>
<dbReference type="InterPro" id="IPR020472">
    <property type="entry name" value="WD40_PAC1"/>
</dbReference>
<protein>
    <recommendedName>
        <fullName evidence="6">NLE domain-containing protein</fullName>
    </recommendedName>
</protein>
<dbReference type="InterPro" id="IPR036322">
    <property type="entry name" value="WD40_repeat_dom_sf"/>
</dbReference>
<gene>
    <name evidence="7" type="ORF">FGO68_gene6698</name>
</gene>
<feature type="domain" description="NLE" evidence="6">
    <location>
        <begin position="14"/>
        <end position="85"/>
    </location>
</feature>
<evidence type="ECO:0000256" key="4">
    <source>
        <dbReference type="ARBA" id="ARBA00023242"/>
    </source>
</evidence>
<evidence type="ECO:0000313" key="8">
    <source>
        <dbReference type="Proteomes" id="UP000785679"/>
    </source>
</evidence>
<evidence type="ECO:0000256" key="2">
    <source>
        <dbReference type="ARBA" id="ARBA00022574"/>
    </source>
</evidence>
<name>A0A8J8T2A2_HALGN</name>
<evidence type="ECO:0000259" key="6">
    <source>
        <dbReference type="Pfam" id="PF08154"/>
    </source>
</evidence>
<reference evidence="7" key="1">
    <citation type="submission" date="2019-06" db="EMBL/GenBank/DDBJ databases">
        <authorList>
            <person name="Zheng W."/>
        </authorList>
    </citation>
    <scope>NUCLEOTIDE SEQUENCE</scope>
    <source>
        <strain evidence="7">QDHG01</strain>
    </source>
</reference>
<dbReference type="PROSITE" id="PS50082">
    <property type="entry name" value="WD_REPEATS_2"/>
    <property type="match status" value="2"/>
</dbReference>